<dbReference type="InterPro" id="IPR050595">
    <property type="entry name" value="Bact_response_regulator"/>
</dbReference>
<feature type="domain" description="Response regulatory" evidence="3">
    <location>
        <begin position="8"/>
        <end position="123"/>
    </location>
</feature>
<keyword evidence="1 2" id="KW-0597">Phosphoprotein</keyword>
<proteinExistence type="predicted"/>
<dbReference type="SMART" id="SM00448">
    <property type="entry name" value="REC"/>
    <property type="match status" value="1"/>
</dbReference>
<keyword evidence="5" id="KW-1185">Reference proteome</keyword>
<dbReference type="InterPro" id="IPR011006">
    <property type="entry name" value="CheY-like_superfamily"/>
</dbReference>
<dbReference type="SUPFAM" id="SSF52172">
    <property type="entry name" value="CheY-like"/>
    <property type="match status" value="1"/>
</dbReference>
<dbReference type="InterPro" id="IPR001789">
    <property type="entry name" value="Sig_transdc_resp-reg_receiver"/>
</dbReference>
<organism evidence="4 5">
    <name type="scientific">Hyalangium rubrum</name>
    <dbReference type="NCBI Taxonomy" id="3103134"/>
    <lineage>
        <taxon>Bacteria</taxon>
        <taxon>Pseudomonadati</taxon>
        <taxon>Myxococcota</taxon>
        <taxon>Myxococcia</taxon>
        <taxon>Myxococcales</taxon>
        <taxon>Cystobacterineae</taxon>
        <taxon>Archangiaceae</taxon>
        <taxon>Hyalangium</taxon>
    </lineage>
</organism>
<feature type="modified residue" description="4-aspartylphosphate" evidence="2">
    <location>
        <position position="57"/>
    </location>
</feature>
<dbReference type="PANTHER" id="PTHR44591:SF19">
    <property type="entry name" value="TWO-COMPONENT RESPONSE REGULATOR-RELATED"/>
    <property type="match status" value="1"/>
</dbReference>
<dbReference type="Proteomes" id="UP001291309">
    <property type="component" value="Unassembled WGS sequence"/>
</dbReference>
<protein>
    <submittedName>
        <fullName evidence="4">Response regulator</fullName>
    </submittedName>
</protein>
<dbReference type="PROSITE" id="PS50110">
    <property type="entry name" value="RESPONSE_REGULATORY"/>
    <property type="match status" value="1"/>
</dbReference>
<dbReference type="Gene3D" id="3.40.50.2300">
    <property type="match status" value="1"/>
</dbReference>
<reference evidence="4 5" key="1">
    <citation type="submission" date="2023-12" db="EMBL/GenBank/DDBJ databases">
        <title>the genome sequence of Hyalangium sp. s54d21.</title>
        <authorList>
            <person name="Zhang X."/>
        </authorList>
    </citation>
    <scope>NUCLEOTIDE SEQUENCE [LARGE SCALE GENOMIC DNA]</scope>
    <source>
        <strain evidence="5">s54d21</strain>
    </source>
</reference>
<name>A0ABU5GWX4_9BACT</name>
<evidence type="ECO:0000256" key="2">
    <source>
        <dbReference type="PROSITE-ProRule" id="PRU00169"/>
    </source>
</evidence>
<dbReference type="EMBL" id="JAXIVS010000001">
    <property type="protein sequence ID" value="MDY7224983.1"/>
    <property type="molecule type" value="Genomic_DNA"/>
</dbReference>
<comment type="caution">
    <text evidence="4">The sequence shown here is derived from an EMBL/GenBank/DDBJ whole genome shotgun (WGS) entry which is preliminary data.</text>
</comment>
<dbReference type="PANTHER" id="PTHR44591">
    <property type="entry name" value="STRESS RESPONSE REGULATOR PROTEIN 1"/>
    <property type="match status" value="1"/>
</dbReference>
<evidence type="ECO:0000259" key="3">
    <source>
        <dbReference type="PROSITE" id="PS50110"/>
    </source>
</evidence>
<gene>
    <name evidence="4" type="ORF">SYV04_01260</name>
</gene>
<sequence>MGPSLMAKILIVDDEVQVASALRRLFRREGFAVEVALNGDEALQKLTTFDADLVISDFRMKGMNGAELLEKVLRVSPRAVRILLSGHADLWSSAPTSAAQAVSHFISKPWDDDHLVARVRTLLGEQEPSASNP</sequence>
<accession>A0ABU5GWX4</accession>
<evidence type="ECO:0000313" key="5">
    <source>
        <dbReference type="Proteomes" id="UP001291309"/>
    </source>
</evidence>
<dbReference type="RefSeq" id="WP_321543707.1">
    <property type="nucleotide sequence ID" value="NZ_JAXIVS010000001.1"/>
</dbReference>
<evidence type="ECO:0000256" key="1">
    <source>
        <dbReference type="ARBA" id="ARBA00022553"/>
    </source>
</evidence>
<evidence type="ECO:0000313" key="4">
    <source>
        <dbReference type="EMBL" id="MDY7224983.1"/>
    </source>
</evidence>
<dbReference type="Pfam" id="PF00072">
    <property type="entry name" value="Response_reg"/>
    <property type="match status" value="1"/>
</dbReference>